<evidence type="ECO:0000313" key="4">
    <source>
        <dbReference type="Proteomes" id="UP000246740"/>
    </source>
</evidence>
<keyword evidence="4" id="KW-1185">Reference proteome</keyword>
<feature type="region of interest" description="Disordered" evidence="1">
    <location>
        <begin position="1"/>
        <end position="21"/>
    </location>
</feature>
<gene>
    <name evidence="3" type="ORF">BCV70DRAFT_91254</name>
</gene>
<dbReference type="InParanoid" id="A0A317XTU5"/>
<keyword evidence="2" id="KW-0812">Transmembrane</keyword>
<sequence>MEGLPHRNKKARPACDGDEGQPWTCGARPGAPLLVHLCTTEQCTVLLYYCTTVLLYYCTTVLLYYCTTVLLYYCTTVACRTVAVCGLAPCHLTEEVRIGELLTTDRWGALVGLVLLCDVRLASVHRRLTKFCGATHCMRGPCTLGKGEGGMAESVNLMDIVPVCC</sequence>
<name>A0A317XTU5_9BASI</name>
<reference evidence="3 4" key="1">
    <citation type="journal article" date="2018" name="Mol. Biol. Evol.">
        <title>Broad Genomic Sampling Reveals a Smut Pathogenic Ancestry of the Fungal Clade Ustilaginomycotina.</title>
        <authorList>
            <person name="Kijpornyongpan T."/>
            <person name="Mondo S.J."/>
            <person name="Barry K."/>
            <person name="Sandor L."/>
            <person name="Lee J."/>
            <person name="Lipzen A."/>
            <person name="Pangilinan J."/>
            <person name="LaButti K."/>
            <person name="Hainaut M."/>
            <person name="Henrissat B."/>
            <person name="Grigoriev I.V."/>
            <person name="Spatafora J.W."/>
            <person name="Aime M.C."/>
        </authorList>
    </citation>
    <scope>NUCLEOTIDE SEQUENCE [LARGE SCALE GENOMIC DNA]</scope>
    <source>
        <strain evidence="3 4">MCA 3645</strain>
    </source>
</reference>
<protein>
    <submittedName>
        <fullName evidence="3">Uncharacterized protein</fullName>
    </submittedName>
</protein>
<feature type="transmembrane region" description="Helical" evidence="2">
    <location>
        <begin position="46"/>
        <end position="73"/>
    </location>
</feature>
<dbReference type="Proteomes" id="UP000246740">
    <property type="component" value="Unassembled WGS sequence"/>
</dbReference>
<dbReference type="AlphaFoldDB" id="A0A317XTU5"/>
<proteinExistence type="predicted"/>
<accession>A0A317XTU5</accession>
<keyword evidence="2" id="KW-0472">Membrane</keyword>
<dbReference type="EMBL" id="KZ819191">
    <property type="protein sequence ID" value="PWZ01223.1"/>
    <property type="molecule type" value="Genomic_DNA"/>
</dbReference>
<organism evidence="3 4">
    <name type="scientific">Testicularia cyperi</name>
    <dbReference type="NCBI Taxonomy" id="1882483"/>
    <lineage>
        <taxon>Eukaryota</taxon>
        <taxon>Fungi</taxon>
        <taxon>Dikarya</taxon>
        <taxon>Basidiomycota</taxon>
        <taxon>Ustilaginomycotina</taxon>
        <taxon>Ustilaginomycetes</taxon>
        <taxon>Ustilaginales</taxon>
        <taxon>Anthracoideaceae</taxon>
        <taxon>Testicularia</taxon>
    </lineage>
</organism>
<evidence type="ECO:0000256" key="1">
    <source>
        <dbReference type="SAM" id="MobiDB-lite"/>
    </source>
</evidence>
<feature type="compositionally biased region" description="Basic residues" evidence="1">
    <location>
        <begin position="1"/>
        <end position="12"/>
    </location>
</feature>
<evidence type="ECO:0000313" key="3">
    <source>
        <dbReference type="EMBL" id="PWZ01223.1"/>
    </source>
</evidence>
<evidence type="ECO:0000256" key="2">
    <source>
        <dbReference type="SAM" id="Phobius"/>
    </source>
</evidence>
<keyword evidence="2" id="KW-1133">Transmembrane helix</keyword>